<dbReference type="GO" id="GO:0016616">
    <property type="term" value="F:oxidoreductase activity, acting on the CH-OH group of donors, NAD or NADP as acceptor"/>
    <property type="evidence" value="ECO:0007669"/>
    <property type="project" value="TreeGrafter"/>
</dbReference>
<dbReference type="SUPFAM" id="SSF51735">
    <property type="entry name" value="NAD(P)-binding Rossmann-fold domains"/>
    <property type="match status" value="1"/>
</dbReference>
<dbReference type="OrthoDB" id="286404at2"/>
<dbReference type="PRINTS" id="PR00080">
    <property type="entry name" value="SDRFAMILY"/>
</dbReference>
<dbReference type="FunFam" id="3.40.50.720:FF:000084">
    <property type="entry name" value="Short-chain dehydrogenase reductase"/>
    <property type="match status" value="1"/>
</dbReference>
<dbReference type="PANTHER" id="PTHR42760">
    <property type="entry name" value="SHORT-CHAIN DEHYDROGENASES/REDUCTASES FAMILY MEMBER"/>
    <property type="match status" value="1"/>
</dbReference>
<evidence type="ECO:0000256" key="2">
    <source>
        <dbReference type="ARBA" id="ARBA00023002"/>
    </source>
</evidence>
<gene>
    <name evidence="3" type="ORF">E3O23_01925</name>
</gene>
<evidence type="ECO:0000313" key="4">
    <source>
        <dbReference type="Proteomes" id="UP000297866"/>
    </source>
</evidence>
<dbReference type="InterPro" id="IPR002347">
    <property type="entry name" value="SDR_fam"/>
</dbReference>
<keyword evidence="4" id="KW-1185">Reference proteome</keyword>
<dbReference type="InterPro" id="IPR036291">
    <property type="entry name" value="NAD(P)-bd_dom_sf"/>
</dbReference>
<dbReference type="InterPro" id="IPR020904">
    <property type="entry name" value="Sc_DH/Rdtase_CS"/>
</dbReference>
<protein>
    <submittedName>
        <fullName evidence="3">SDR family oxidoreductase</fullName>
    </submittedName>
</protein>
<dbReference type="PRINTS" id="PR00081">
    <property type="entry name" value="GDHRDH"/>
</dbReference>
<keyword evidence="2" id="KW-0560">Oxidoreductase</keyword>
<evidence type="ECO:0000313" key="3">
    <source>
        <dbReference type="EMBL" id="TFB55972.1"/>
    </source>
</evidence>
<dbReference type="PROSITE" id="PS00061">
    <property type="entry name" value="ADH_SHORT"/>
    <property type="match status" value="1"/>
</dbReference>
<reference evidence="3 4" key="1">
    <citation type="submission" date="2019-03" db="EMBL/GenBank/DDBJ databases">
        <title>Genomics of glacier-inhabiting Cryobacterium strains.</title>
        <authorList>
            <person name="Liu Q."/>
            <person name="Xin Y.-H."/>
        </authorList>
    </citation>
    <scope>NUCLEOTIDE SEQUENCE [LARGE SCALE GENOMIC DNA]</scope>
    <source>
        <strain evidence="3 4">Sr47</strain>
    </source>
</reference>
<dbReference type="Pfam" id="PF13561">
    <property type="entry name" value="adh_short_C2"/>
    <property type="match status" value="1"/>
</dbReference>
<evidence type="ECO:0000256" key="1">
    <source>
        <dbReference type="ARBA" id="ARBA00006484"/>
    </source>
</evidence>
<dbReference type="PANTHER" id="PTHR42760:SF5">
    <property type="entry name" value="2-DEHYDRO-3-DEOXY-D-GLUCONATE 5-DEHYDROGENASE"/>
    <property type="match status" value="1"/>
</dbReference>
<dbReference type="Gene3D" id="3.40.50.720">
    <property type="entry name" value="NAD(P)-binding Rossmann-like Domain"/>
    <property type="match status" value="1"/>
</dbReference>
<proteinExistence type="inferred from homology"/>
<accession>A0A4R8UJP4</accession>
<dbReference type="Proteomes" id="UP000297866">
    <property type="component" value="Unassembled WGS sequence"/>
</dbReference>
<name>A0A4R8UJP4_9MICO</name>
<organism evidence="3 4">
    <name type="scientific">Cryobacterium tagatosivorans</name>
    <dbReference type="NCBI Taxonomy" id="1259199"/>
    <lineage>
        <taxon>Bacteria</taxon>
        <taxon>Bacillati</taxon>
        <taxon>Actinomycetota</taxon>
        <taxon>Actinomycetes</taxon>
        <taxon>Micrococcales</taxon>
        <taxon>Microbacteriaceae</taxon>
        <taxon>Cryobacterium</taxon>
    </lineage>
</organism>
<sequence length="240" mass="25704">MNVDLQSATALVTGASRGIGRAIALDLSRSGARVIGLQRSDDVHSHIARSVAVDLSDPEAIESRMEELLRDEEIDILVNNAGMVIRHPFEKYPLRDWDDVLNVNLRAVAQVTQQVGRQMLTRGSGRIVNIASANSFVGGTNVAAYSASKGAIAQFTKALANEWGNRGVTVNAVAPGYIATELNKALLNDEARRRSILDRIPAGRWGDADDIAGTVTFLCSAAAHYINGAIIPVDGGYLVR</sequence>
<dbReference type="EMBL" id="SOEZ01000010">
    <property type="protein sequence ID" value="TFB55972.1"/>
    <property type="molecule type" value="Genomic_DNA"/>
</dbReference>
<comment type="similarity">
    <text evidence="1">Belongs to the short-chain dehydrogenases/reductases (SDR) family.</text>
</comment>
<comment type="caution">
    <text evidence="3">The sequence shown here is derived from an EMBL/GenBank/DDBJ whole genome shotgun (WGS) entry which is preliminary data.</text>
</comment>
<dbReference type="AlphaFoldDB" id="A0A4R8UJP4"/>